<dbReference type="GeneID" id="58724104"/>
<comment type="caution">
    <text evidence="1">The sequence shown here is derived from an EMBL/GenBank/DDBJ whole genome shotgun (WGS) entry which is preliminary data.</text>
</comment>
<reference evidence="1 2" key="1">
    <citation type="submission" date="2019-11" db="EMBL/GenBank/DDBJ databases">
        <title>Comparison of genomes from free-living endosymbiotic cyanobacteria isolated from Azolla.</title>
        <authorList>
            <person name="Thiel T."/>
            <person name="Pratte B."/>
        </authorList>
    </citation>
    <scope>NUCLEOTIDE SEQUENCE [LARGE SCALE GENOMIC DNA]</scope>
    <source>
        <strain evidence="1 2">N2B</strain>
    </source>
</reference>
<sequence>MEQSQPEKRRHLEQEFQASLEELEDILQESLVEDEETTVTSTDNIGQVTACEDETHIDLAALEDAVADIENYLEEITKSK</sequence>
<proteinExistence type="predicted"/>
<gene>
    <name evidence="1" type="ORF">GNE12_25780</name>
</gene>
<dbReference type="RefSeq" id="WP_011318261.1">
    <property type="nucleotide sequence ID" value="NZ_JACKZP010000193.1"/>
</dbReference>
<dbReference type="EMBL" id="JACKZP010000193">
    <property type="protein sequence ID" value="MBC1305319.1"/>
    <property type="molecule type" value="Genomic_DNA"/>
</dbReference>
<protein>
    <submittedName>
        <fullName evidence="1">Uncharacterized protein</fullName>
    </submittedName>
</protein>
<organism evidence="1 2">
    <name type="scientific">Trichormus variabilis N2B</name>
    <dbReference type="NCBI Taxonomy" id="2681315"/>
    <lineage>
        <taxon>Bacteria</taxon>
        <taxon>Bacillati</taxon>
        <taxon>Cyanobacteriota</taxon>
        <taxon>Cyanophyceae</taxon>
        <taxon>Nostocales</taxon>
        <taxon>Nostocaceae</taxon>
        <taxon>Trichormus</taxon>
    </lineage>
</organism>
<keyword evidence="2" id="KW-1185">Reference proteome</keyword>
<evidence type="ECO:0000313" key="2">
    <source>
        <dbReference type="Proteomes" id="UP000570851"/>
    </source>
</evidence>
<dbReference type="Proteomes" id="UP000570851">
    <property type="component" value="Unassembled WGS sequence"/>
</dbReference>
<accession>A0ABR6SGC4</accession>
<evidence type="ECO:0000313" key="1">
    <source>
        <dbReference type="EMBL" id="MBC1305319.1"/>
    </source>
</evidence>
<name>A0ABR6SGC4_ANAVA</name>